<feature type="compositionally biased region" description="Basic residues" evidence="2">
    <location>
        <begin position="13"/>
        <end position="22"/>
    </location>
</feature>
<dbReference type="InterPro" id="IPR035979">
    <property type="entry name" value="RBD_domain_sf"/>
</dbReference>
<feature type="region of interest" description="Disordered" evidence="2">
    <location>
        <begin position="124"/>
        <end position="170"/>
    </location>
</feature>
<protein>
    <recommendedName>
        <fullName evidence="3">RRM domain-containing protein</fullName>
    </recommendedName>
</protein>
<organism evidence="4 5">
    <name type="scientific">Trifolium medium</name>
    <dbReference type="NCBI Taxonomy" id="97028"/>
    <lineage>
        <taxon>Eukaryota</taxon>
        <taxon>Viridiplantae</taxon>
        <taxon>Streptophyta</taxon>
        <taxon>Embryophyta</taxon>
        <taxon>Tracheophyta</taxon>
        <taxon>Spermatophyta</taxon>
        <taxon>Magnoliopsida</taxon>
        <taxon>eudicotyledons</taxon>
        <taxon>Gunneridae</taxon>
        <taxon>Pentapetalae</taxon>
        <taxon>rosids</taxon>
        <taxon>fabids</taxon>
        <taxon>Fabales</taxon>
        <taxon>Fabaceae</taxon>
        <taxon>Papilionoideae</taxon>
        <taxon>50 kb inversion clade</taxon>
        <taxon>NPAAA clade</taxon>
        <taxon>Hologalegina</taxon>
        <taxon>IRL clade</taxon>
        <taxon>Trifolieae</taxon>
        <taxon>Trifolium</taxon>
    </lineage>
</organism>
<dbReference type="SUPFAM" id="SSF54928">
    <property type="entry name" value="RNA-binding domain, RBD"/>
    <property type="match status" value="1"/>
</dbReference>
<evidence type="ECO:0000313" key="5">
    <source>
        <dbReference type="Proteomes" id="UP000265520"/>
    </source>
</evidence>
<feature type="domain" description="RRM" evidence="3">
    <location>
        <begin position="44"/>
        <end position="121"/>
    </location>
</feature>
<dbReference type="AlphaFoldDB" id="A0A392P1N2"/>
<dbReference type="PROSITE" id="PS50102">
    <property type="entry name" value="RRM"/>
    <property type="match status" value="1"/>
</dbReference>
<evidence type="ECO:0000256" key="1">
    <source>
        <dbReference type="PROSITE-ProRule" id="PRU00176"/>
    </source>
</evidence>
<keyword evidence="5" id="KW-1185">Reference proteome</keyword>
<proteinExistence type="predicted"/>
<name>A0A392P1N2_9FABA</name>
<dbReference type="InterPro" id="IPR000504">
    <property type="entry name" value="RRM_dom"/>
</dbReference>
<dbReference type="InterPro" id="IPR012677">
    <property type="entry name" value="Nucleotide-bd_a/b_plait_sf"/>
</dbReference>
<evidence type="ECO:0000256" key="2">
    <source>
        <dbReference type="SAM" id="MobiDB-lite"/>
    </source>
</evidence>
<comment type="caution">
    <text evidence="4">The sequence shown here is derived from an EMBL/GenBank/DDBJ whole genome shotgun (WGS) entry which is preliminary data.</text>
</comment>
<dbReference type="GO" id="GO:0003723">
    <property type="term" value="F:RNA binding"/>
    <property type="evidence" value="ECO:0007669"/>
    <property type="project" value="UniProtKB-UniRule"/>
</dbReference>
<accession>A0A392P1N2</accession>
<sequence length="246" mass="28439">MGTDEEQNWHYVSSRHQRRRDKHHNKIDIATTRKGHRGNKDSQITFFFTDFPDTFGAKAMANVFQNYGDIAEVVIPARRDRRGRRFGFARFDNVVNIRRFEYELDGIIIGRDKISVNISRFQRADSGRNSDHGKGDREAKEKGARKDKFQRESRGFNHEENQSGANKSYAHAVKKDPVVITSKKPSVLSYCADPETLKSLQRAYVGFVHHPGMTYNIQDEFHRQGYFRIKITPLGANMALMEELEA</sequence>
<keyword evidence="1" id="KW-0694">RNA-binding</keyword>
<feature type="region of interest" description="Disordered" evidence="2">
    <location>
        <begin position="1"/>
        <end position="22"/>
    </location>
</feature>
<feature type="non-terminal residue" evidence="4">
    <location>
        <position position="246"/>
    </location>
</feature>
<dbReference type="Gene3D" id="3.30.70.330">
    <property type="match status" value="1"/>
</dbReference>
<dbReference type="Proteomes" id="UP000265520">
    <property type="component" value="Unassembled WGS sequence"/>
</dbReference>
<feature type="compositionally biased region" description="Basic and acidic residues" evidence="2">
    <location>
        <begin position="124"/>
        <end position="161"/>
    </location>
</feature>
<evidence type="ECO:0000313" key="4">
    <source>
        <dbReference type="EMBL" id="MCI05897.1"/>
    </source>
</evidence>
<dbReference type="SMART" id="SM00360">
    <property type="entry name" value="RRM"/>
    <property type="match status" value="1"/>
</dbReference>
<dbReference type="Pfam" id="PF00076">
    <property type="entry name" value="RRM_1"/>
    <property type="match status" value="1"/>
</dbReference>
<evidence type="ECO:0000259" key="3">
    <source>
        <dbReference type="PROSITE" id="PS50102"/>
    </source>
</evidence>
<dbReference type="EMBL" id="LXQA010060105">
    <property type="protein sequence ID" value="MCI05897.1"/>
    <property type="molecule type" value="Genomic_DNA"/>
</dbReference>
<reference evidence="4 5" key="1">
    <citation type="journal article" date="2018" name="Front. Plant Sci.">
        <title>Red Clover (Trifolium pratense) and Zigzag Clover (T. medium) - A Picture of Genomic Similarities and Differences.</title>
        <authorList>
            <person name="Dluhosova J."/>
            <person name="Istvanek J."/>
            <person name="Nedelnik J."/>
            <person name="Repkova J."/>
        </authorList>
    </citation>
    <scope>NUCLEOTIDE SEQUENCE [LARGE SCALE GENOMIC DNA]</scope>
    <source>
        <strain evidence="5">cv. 10/8</strain>
        <tissue evidence="4">Leaf</tissue>
    </source>
</reference>